<comment type="subcellular location">
    <subcellularLocation>
        <location evidence="1">Nucleus</location>
    </subcellularLocation>
</comment>
<evidence type="ECO:0000256" key="1">
    <source>
        <dbReference type="ARBA" id="ARBA00004123"/>
    </source>
</evidence>
<dbReference type="GO" id="GO:0005634">
    <property type="term" value="C:nucleus"/>
    <property type="evidence" value="ECO:0007669"/>
    <property type="project" value="UniProtKB-SubCell"/>
</dbReference>
<feature type="domain" description="DEAD-box RNA helicase Q" evidence="15">
    <location>
        <begin position="491"/>
        <end position="519"/>
    </location>
</feature>
<feature type="region of interest" description="Disordered" evidence="11">
    <location>
        <begin position="997"/>
        <end position="1018"/>
    </location>
</feature>
<evidence type="ECO:0000256" key="12">
    <source>
        <dbReference type="SAM" id="SignalP"/>
    </source>
</evidence>
<accession>A0A6H0Y4B2</accession>
<evidence type="ECO:0000256" key="4">
    <source>
        <dbReference type="ARBA" id="ARBA00022801"/>
    </source>
</evidence>
<feature type="compositionally biased region" description="Basic and acidic residues" evidence="11">
    <location>
        <begin position="1003"/>
        <end position="1018"/>
    </location>
</feature>
<feature type="coiled-coil region" evidence="10">
    <location>
        <begin position="455"/>
        <end position="482"/>
    </location>
</feature>
<keyword evidence="3" id="KW-0547">Nucleotide-binding</keyword>
<dbReference type="Proteomes" id="UP000503462">
    <property type="component" value="Chromosome 5"/>
</dbReference>
<feature type="compositionally biased region" description="Basic and acidic residues" evidence="11">
    <location>
        <begin position="46"/>
        <end position="171"/>
    </location>
</feature>
<dbReference type="InterPro" id="IPR027417">
    <property type="entry name" value="P-loop_NTPase"/>
</dbReference>
<dbReference type="PROSITE" id="PS00039">
    <property type="entry name" value="DEAD_ATP_HELICASE"/>
    <property type="match status" value="1"/>
</dbReference>
<evidence type="ECO:0000256" key="6">
    <source>
        <dbReference type="ARBA" id="ARBA00022840"/>
    </source>
</evidence>
<dbReference type="InterPro" id="IPR014001">
    <property type="entry name" value="Helicase_ATP-bd"/>
</dbReference>
<protein>
    <recommendedName>
        <fullName evidence="2">RNA helicase</fullName>
        <ecNumber evidence="2">3.6.4.13</ecNumber>
    </recommendedName>
</protein>
<feature type="short sequence motif" description="Q motif" evidence="9">
    <location>
        <begin position="491"/>
        <end position="519"/>
    </location>
</feature>
<evidence type="ECO:0000256" key="7">
    <source>
        <dbReference type="ARBA" id="ARBA00023242"/>
    </source>
</evidence>
<comment type="catalytic activity">
    <reaction evidence="8">
        <text>ATP + H2O = ADP + phosphate + H(+)</text>
        <dbReference type="Rhea" id="RHEA:13065"/>
        <dbReference type="ChEBI" id="CHEBI:15377"/>
        <dbReference type="ChEBI" id="CHEBI:15378"/>
        <dbReference type="ChEBI" id="CHEBI:30616"/>
        <dbReference type="ChEBI" id="CHEBI:43474"/>
        <dbReference type="ChEBI" id="CHEBI:456216"/>
        <dbReference type="EC" id="3.6.4.13"/>
    </reaction>
</comment>
<dbReference type="CDD" id="cd18787">
    <property type="entry name" value="SF2_C_DEAD"/>
    <property type="match status" value="1"/>
</dbReference>
<reference evidence="16 17" key="1">
    <citation type="journal article" date="2016" name="Sci. Rep.">
        <title>Peltaster fructicola genome reveals evolution from an invasive phytopathogen to an ectophytic parasite.</title>
        <authorList>
            <person name="Xu C."/>
            <person name="Chen H."/>
            <person name="Gleason M.L."/>
            <person name="Xu J.R."/>
            <person name="Liu H."/>
            <person name="Zhang R."/>
            <person name="Sun G."/>
        </authorList>
    </citation>
    <scope>NUCLEOTIDE SEQUENCE [LARGE SCALE GENOMIC DNA]</scope>
    <source>
        <strain evidence="16 17">LNHT1506</strain>
    </source>
</reference>
<dbReference type="GO" id="GO:0003676">
    <property type="term" value="F:nucleic acid binding"/>
    <property type="evidence" value="ECO:0007669"/>
    <property type="project" value="InterPro"/>
</dbReference>
<keyword evidence="12" id="KW-0732">Signal</keyword>
<keyword evidence="5" id="KW-0347">Helicase</keyword>
<evidence type="ECO:0000259" key="14">
    <source>
        <dbReference type="PROSITE" id="PS51194"/>
    </source>
</evidence>
<dbReference type="SMART" id="SM00487">
    <property type="entry name" value="DEXDc"/>
    <property type="match status" value="1"/>
</dbReference>
<dbReference type="PROSITE" id="PS51194">
    <property type="entry name" value="HELICASE_CTER"/>
    <property type="match status" value="1"/>
</dbReference>
<dbReference type="SMART" id="SM00490">
    <property type="entry name" value="HELICc"/>
    <property type="match status" value="1"/>
</dbReference>
<evidence type="ECO:0000256" key="8">
    <source>
        <dbReference type="ARBA" id="ARBA00047984"/>
    </source>
</evidence>
<gene>
    <name evidence="16" type="ORF">AMS68_006967</name>
</gene>
<dbReference type="GO" id="GO:0003724">
    <property type="term" value="F:RNA helicase activity"/>
    <property type="evidence" value="ECO:0007669"/>
    <property type="project" value="UniProtKB-EC"/>
</dbReference>
<name>A0A6H0Y4B2_9PEZI</name>
<feature type="signal peptide" evidence="12">
    <location>
        <begin position="1"/>
        <end position="21"/>
    </location>
</feature>
<dbReference type="AlphaFoldDB" id="A0A6H0Y4B2"/>
<dbReference type="FunFam" id="3.40.50.300:FF:000079">
    <property type="entry name" value="probable ATP-dependent RNA helicase DDX17"/>
    <property type="match status" value="1"/>
</dbReference>
<dbReference type="OrthoDB" id="196131at2759"/>
<evidence type="ECO:0000256" key="5">
    <source>
        <dbReference type="ARBA" id="ARBA00022806"/>
    </source>
</evidence>
<dbReference type="InterPro" id="IPR000629">
    <property type="entry name" value="RNA-helicase_DEAD-box_CS"/>
</dbReference>
<keyword evidence="7" id="KW-0539">Nucleus</keyword>
<feature type="chain" id="PRO_5026223349" description="RNA helicase" evidence="12">
    <location>
        <begin position="22"/>
        <end position="1129"/>
    </location>
</feature>
<dbReference type="EC" id="3.6.4.13" evidence="2"/>
<dbReference type="GO" id="GO:0005524">
    <property type="term" value="F:ATP binding"/>
    <property type="evidence" value="ECO:0007669"/>
    <property type="project" value="UniProtKB-KW"/>
</dbReference>
<proteinExistence type="predicted"/>
<dbReference type="GO" id="GO:0016787">
    <property type="term" value="F:hydrolase activity"/>
    <property type="evidence" value="ECO:0007669"/>
    <property type="project" value="UniProtKB-KW"/>
</dbReference>
<dbReference type="PROSITE" id="PS51192">
    <property type="entry name" value="HELICASE_ATP_BIND_1"/>
    <property type="match status" value="1"/>
</dbReference>
<organism evidence="16 17">
    <name type="scientific">Peltaster fructicola</name>
    <dbReference type="NCBI Taxonomy" id="286661"/>
    <lineage>
        <taxon>Eukaryota</taxon>
        <taxon>Fungi</taxon>
        <taxon>Dikarya</taxon>
        <taxon>Ascomycota</taxon>
        <taxon>Pezizomycotina</taxon>
        <taxon>Dothideomycetes</taxon>
        <taxon>Dothideomycetes incertae sedis</taxon>
        <taxon>Peltaster</taxon>
    </lineage>
</organism>
<evidence type="ECO:0000313" key="17">
    <source>
        <dbReference type="Proteomes" id="UP000503462"/>
    </source>
</evidence>
<dbReference type="Pfam" id="PF00270">
    <property type="entry name" value="DEAD"/>
    <property type="match status" value="1"/>
</dbReference>
<evidence type="ECO:0000256" key="10">
    <source>
        <dbReference type="SAM" id="Coils"/>
    </source>
</evidence>
<dbReference type="EMBL" id="CP051143">
    <property type="protein sequence ID" value="QIX01450.1"/>
    <property type="molecule type" value="Genomic_DNA"/>
</dbReference>
<evidence type="ECO:0000259" key="13">
    <source>
        <dbReference type="PROSITE" id="PS51192"/>
    </source>
</evidence>
<feature type="compositionally biased region" description="Basic and acidic residues" evidence="11">
    <location>
        <begin position="334"/>
        <end position="362"/>
    </location>
</feature>
<evidence type="ECO:0000256" key="11">
    <source>
        <dbReference type="SAM" id="MobiDB-lite"/>
    </source>
</evidence>
<dbReference type="SUPFAM" id="SSF52540">
    <property type="entry name" value="P-loop containing nucleoside triphosphate hydrolases"/>
    <property type="match status" value="1"/>
</dbReference>
<evidence type="ECO:0000313" key="16">
    <source>
        <dbReference type="EMBL" id="QIX01450.1"/>
    </source>
</evidence>
<dbReference type="Gene3D" id="3.40.50.300">
    <property type="entry name" value="P-loop containing nucleotide triphosphate hydrolases"/>
    <property type="match status" value="2"/>
</dbReference>
<evidence type="ECO:0000256" key="2">
    <source>
        <dbReference type="ARBA" id="ARBA00012552"/>
    </source>
</evidence>
<evidence type="ECO:0000256" key="9">
    <source>
        <dbReference type="PROSITE-ProRule" id="PRU00552"/>
    </source>
</evidence>
<feature type="region of interest" description="Disordered" evidence="11">
    <location>
        <begin position="27"/>
        <end position="195"/>
    </location>
</feature>
<dbReference type="InterPro" id="IPR001650">
    <property type="entry name" value="Helicase_C-like"/>
</dbReference>
<keyword evidence="4" id="KW-0378">Hydrolase</keyword>
<keyword evidence="17" id="KW-1185">Reference proteome</keyword>
<dbReference type="PANTHER" id="PTHR47958">
    <property type="entry name" value="ATP-DEPENDENT RNA HELICASE DBP3"/>
    <property type="match status" value="1"/>
</dbReference>
<feature type="region of interest" description="Disordered" evidence="11">
    <location>
        <begin position="294"/>
        <end position="375"/>
    </location>
</feature>
<feature type="compositionally biased region" description="Acidic residues" evidence="11">
    <location>
        <begin position="320"/>
        <end position="333"/>
    </location>
</feature>
<feature type="domain" description="Helicase ATP-binding" evidence="13">
    <location>
        <begin position="522"/>
        <end position="700"/>
    </location>
</feature>
<evidence type="ECO:0000259" key="15">
    <source>
        <dbReference type="PROSITE" id="PS51195"/>
    </source>
</evidence>
<evidence type="ECO:0000256" key="3">
    <source>
        <dbReference type="ARBA" id="ARBA00022741"/>
    </source>
</evidence>
<keyword evidence="6" id="KW-0067">ATP-binding</keyword>
<keyword evidence="10" id="KW-0175">Coiled coil</keyword>
<dbReference type="Pfam" id="PF00271">
    <property type="entry name" value="Helicase_C"/>
    <property type="match status" value="1"/>
</dbReference>
<dbReference type="InterPro" id="IPR014014">
    <property type="entry name" value="RNA_helicase_DEAD_Q_motif"/>
</dbReference>
<dbReference type="InterPro" id="IPR011545">
    <property type="entry name" value="DEAD/DEAH_box_helicase_dom"/>
</dbReference>
<dbReference type="PROSITE" id="PS51195">
    <property type="entry name" value="Q_MOTIF"/>
    <property type="match status" value="1"/>
</dbReference>
<feature type="domain" description="Helicase C-terminal" evidence="14">
    <location>
        <begin position="724"/>
        <end position="875"/>
    </location>
</feature>
<sequence length="1129" mass="125665">MRHVVNLFQLHVLLLLQLTTAGDRSAVSLCDEPRSSRDRSRRRESHNRDKDKNRASGRSDRRQERPRENDNPRKRLRDEELAYDRRDDRNRNNERHYESRDRHNGRDYYEPRDRYDGRDRRDDRDRHDDRYDDGDRKRSRRYDSYRDESPPPRRGQEHGRLTPRSHDDRSYRNSSPYDRSRPSSRAGQELDEGAKRAARLAKLQAMKNQIGDKTVKKLEGSPVVETKGSGPKFGTSYIRPSVGAYAGHEEPTKAYKPAEIAKRAAERLARDKATGKPSAALRASMAELEAMSTRAPYDHDTNSRTFSNLSSVPTSSDPVDTYEDVDEDLIVSDDESKAVARRTAEQRAREAQKSLPRPDTRPETVPAGENVGEDVDPLDAFMSNLETPKEAKIDYLKDIRGGKNRAARGFNSDDEEVNINAMDNSLDDGPKKKARFWPVVDHAEMDYEPFRKDFYSESTELADITEEQLEVLRAELENITVTGDNVPKPIQTFPQGGFGSQILDVIRSLEFQKPTAIQSQALSAIMSGRDTLAVAKTGSGKTMAYLLPMFRHVKDQRPLKNGEGPIALIIVPTRELAVQVHKECKPFLSTLGLRASCCYGGPPISEHIAELKRGAEIVVATPGRLIDLIGSNQGRVTNMARVTYLVLDEADRMFDMGFGKQIQQVVQLIRPTKQAVLFSATLPQSMEHFALRALKNPVQITVGGRSVVADEIEQIIEVISVPEKFKRLLHYLGNNHVSDNGNRSLIFVERQEGADQLHGLLLGMGYPVHSIHGGRDQADRDQFISDFKRGVVDVLVATSVAARGLDVKQLSLVVNYDCPNHHEDYVHRCGRTGRAGNKGLAVTFITNDETRYAPFLVKALTDSNTAVPPALQALADEFQNKVKTGELKEHTSGFGGHGIARLQAGRDMERALVAKKYGIDGVELNPEDMIKDEKKPEASKEVQDTGRSEFERMLKEAMVVTKTEAPLPVSKQRAGPANTGSRGGSTAGMTALQRAAAAAASVNKDRAGGATRDTGRPIDNHGPDAGAYHAVLQVNDLPQSARWYVTQRQNVAKVLEATHVSITTKGIFYEAGKEPKAGEQPKLYSLVEGDTAVAVETAMHQLCELAREGLRKHETEAAAKPTTGRYSVV</sequence>
<feature type="compositionally biased region" description="Polar residues" evidence="11">
    <location>
        <begin position="303"/>
        <end position="318"/>
    </location>
</feature>